<dbReference type="InterPro" id="IPR017850">
    <property type="entry name" value="Alkaline_phosphatase_core_sf"/>
</dbReference>
<evidence type="ECO:0000313" key="2">
    <source>
        <dbReference type="Proteomes" id="UP000295560"/>
    </source>
</evidence>
<comment type="caution">
    <text evidence="1">The sequence shown here is derived from an EMBL/GenBank/DDBJ whole genome shotgun (WGS) entry which is preliminary data.</text>
</comment>
<protein>
    <submittedName>
        <fullName evidence="1">Putative AlkP superfamily pyrophosphatase or phosphodiesterase</fullName>
    </submittedName>
</protein>
<dbReference type="AlphaFoldDB" id="A0A4R1HH60"/>
<dbReference type="EMBL" id="SMFZ01000002">
    <property type="protein sequence ID" value="TCK20113.1"/>
    <property type="molecule type" value="Genomic_DNA"/>
</dbReference>
<keyword evidence="2" id="KW-1185">Reference proteome</keyword>
<dbReference type="InterPro" id="IPR002591">
    <property type="entry name" value="Phosphodiest/P_Trfase"/>
</dbReference>
<proteinExistence type="predicted"/>
<gene>
    <name evidence="1" type="ORF">EV378_4062</name>
</gene>
<evidence type="ECO:0000313" key="1">
    <source>
        <dbReference type="EMBL" id="TCK20113.1"/>
    </source>
</evidence>
<dbReference type="GO" id="GO:0016787">
    <property type="term" value="F:hydrolase activity"/>
    <property type="evidence" value="ECO:0007669"/>
    <property type="project" value="UniProtKB-ARBA"/>
</dbReference>
<accession>A0A4R1HH60</accession>
<dbReference type="Gene3D" id="3.40.720.10">
    <property type="entry name" value="Alkaline Phosphatase, subunit A"/>
    <property type="match status" value="1"/>
</dbReference>
<dbReference type="Proteomes" id="UP000295560">
    <property type="component" value="Unassembled WGS sequence"/>
</dbReference>
<dbReference type="SUPFAM" id="SSF53649">
    <property type="entry name" value="Alkaline phosphatase-like"/>
    <property type="match status" value="1"/>
</dbReference>
<reference evidence="1 2" key="1">
    <citation type="submission" date="2019-03" db="EMBL/GenBank/DDBJ databases">
        <title>Sequencing the genomes of 1000 actinobacteria strains.</title>
        <authorList>
            <person name="Klenk H.-P."/>
        </authorList>
    </citation>
    <scope>NUCLEOTIDE SEQUENCE [LARGE SCALE GENOMIC DNA]</scope>
    <source>
        <strain evidence="1 2">DSM 44969</strain>
    </source>
</reference>
<name>A0A4R1HH60_PSEEN</name>
<sequence length="387" mass="40750">MRITGETGRVTDVLLPRYGAGTLADVVPSLLAALGSAPSQAPPVFAFEPVRAAALLLIDGLGRELLTEYAADAPVLSAMADAGPLTVGFPSTTPISLTSLGTGMVPGAHGTLGLRFRVEGHLLDALGWSEGRSDLREKLAPERVQPEPTLFERGAAAGVEVVSVSPMEFRRSGLTRSGLRGGEYRGIAAPGDLAVEMLSALDGPGPRLVYGYHPDLDKLGHLYGPGSTAWRWQLRLLDHLVGMMIEQLPSGTVLAITGDHGMIEVTRAHDADDDERLTDGVALLGGDPRARYVYTHPGAEADVLATWRAVLGDDATVVSGDDAVERGWFGPVDPRMRDRVGDVVAAMHGGAVVIRPEAEPFLSTLPGQHGSLTSAEQLVPLLVAGRH</sequence>
<dbReference type="PANTHER" id="PTHR10151">
    <property type="entry name" value="ECTONUCLEOTIDE PYROPHOSPHATASE/PHOSPHODIESTERASE"/>
    <property type="match status" value="1"/>
</dbReference>
<dbReference type="PANTHER" id="PTHR10151:SF120">
    <property type="entry name" value="BIS(5'-ADENOSYL)-TRIPHOSPHATASE"/>
    <property type="match status" value="1"/>
</dbReference>
<organism evidence="1 2">
    <name type="scientific">Pseudonocardia endophytica</name>
    <dbReference type="NCBI Taxonomy" id="401976"/>
    <lineage>
        <taxon>Bacteria</taxon>
        <taxon>Bacillati</taxon>
        <taxon>Actinomycetota</taxon>
        <taxon>Actinomycetes</taxon>
        <taxon>Pseudonocardiales</taxon>
        <taxon>Pseudonocardiaceae</taxon>
        <taxon>Pseudonocardia</taxon>
    </lineage>
</organism>
<dbReference type="Pfam" id="PF01663">
    <property type="entry name" value="Phosphodiest"/>
    <property type="match status" value="1"/>
</dbReference>